<dbReference type="PANTHER" id="PTHR10229:SF0">
    <property type="entry name" value="GTP-BINDING PROTEIN 6-RELATED"/>
    <property type="match status" value="1"/>
</dbReference>
<name>A0A182J041_ANOAO</name>
<dbReference type="Gene3D" id="3.40.50.11060">
    <property type="entry name" value="GTPase HflX, N-terminal domain"/>
    <property type="match status" value="1"/>
</dbReference>
<evidence type="ECO:0000313" key="2">
    <source>
        <dbReference type="EnsemblMetazoa" id="AATE008793-PA.1"/>
    </source>
</evidence>
<dbReference type="InterPro" id="IPR030394">
    <property type="entry name" value="G_HFLX_dom"/>
</dbReference>
<protein>
    <submittedName>
        <fullName evidence="2">Uncharacterized protein</fullName>
    </submittedName>
</protein>
<dbReference type="GO" id="GO:0043022">
    <property type="term" value="F:ribosome binding"/>
    <property type="evidence" value="ECO:0007669"/>
    <property type="project" value="TreeGrafter"/>
</dbReference>
<feature type="compositionally biased region" description="Acidic residues" evidence="1">
    <location>
        <begin position="81"/>
        <end position="96"/>
    </location>
</feature>
<dbReference type="Pfam" id="PF13167">
    <property type="entry name" value="GTP-bdg_N"/>
    <property type="match status" value="1"/>
</dbReference>
<dbReference type="STRING" id="41427.A0A182J041"/>
<dbReference type="PROSITE" id="PS51705">
    <property type="entry name" value="G_HFLX"/>
    <property type="match status" value="1"/>
</dbReference>
<dbReference type="AlphaFoldDB" id="A0A182J041"/>
<dbReference type="FunFam" id="3.40.50.11060:FF:000004">
    <property type="entry name" value="AGAP003969-PA"/>
    <property type="match status" value="1"/>
</dbReference>
<dbReference type="InterPro" id="IPR025121">
    <property type="entry name" value="GTPase_HflX_N"/>
</dbReference>
<dbReference type="Gene3D" id="3.40.50.300">
    <property type="entry name" value="P-loop containing nucleotide triphosphate hydrolases"/>
    <property type="match status" value="1"/>
</dbReference>
<proteinExistence type="predicted"/>
<dbReference type="SUPFAM" id="SSF52540">
    <property type="entry name" value="P-loop containing nucleoside triphosphate hydrolases"/>
    <property type="match status" value="1"/>
</dbReference>
<dbReference type="NCBIfam" id="TIGR03156">
    <property type="entry name" value="GTP_HflX"/>
    <property type="match status" value="1"/>
</dbReference>
<accession>A0A182J041</accession>
<dbReference type="FunFam" id="3.40.50.300:FF:000886">
    <property type="entry name" value="Putative GTP-binding protein 6"/>
    <property type="match status" value="1"/>
</dbReference>
<dbReference type="InterPro" id="IPR006073">
    <property type="entry name" value="GTP-bd"/>
</dbReference>
<dbReference type="Pfam" id="PF16360">
    <property type="entry name" value="GTP-bdg_M"/>
    <property type="match status" value="1"/>
</dbReference>
<dbReference type="CDD" id="cd01878">
    <property type="entry name" value="HflX"/>
    <property type="match status" value="1"/>
</dbReference>
<dbReference type="EnsemblMetazoa" id="AATE008793-RA">
    <property type="protein sequence ID" value="AATE008793-PA.1"/>
    <property type="gene ID" value="AATE008793"/>
</dbReference>
<evidence type="ECO:0000256" key="1">
    <source>
        <dbReference type="SAM" id="MobiDB-lite"/>
    </source>
</evidence>
<dbReference type="InterPro" id="IPR032305">
    <property type="entry name" value="GTP-bd_M"/>
</dbReference>
<dbReference type="InterPro" id="IPR016496">
    <property type="entry name" value="GTPase_HflX"/>
</dbReference>
<dbReference type="InterPro" id="IPR042108">
    <property type="entry name" value="GTPase_HflX_N_sf"/>
</dbReference>
<dbReference type="Pfam" id="PF01926">
    <property type="entry name" value="MMR_HSR1"/>
    <property type="match status" value="1"/>
</dbReference>
<feature type="region of interest" description="Disordered" evidence="1">
    <location>
        <begin position="61"/>
        <end position="96"/>
    </location>
</feature>
<reference evidence="2" key="1">
    <citation type="submission" date="2022-08" db="UniProtKB">
        <authorList>
            <consortium name="EnsemblMetazoa"/>
        </authorList>
    </citation>
    <scope>IDENTIFICATION</scope>
    <source>
        <strain evidence="2">EBRO</strain>
    </source>
</reference>
<dbReference type="PANTHER" id="PTHR10229">
    <property type="entry name" value="GTP-BINDING PROTEIN HFLX"/>
    <property type="match status" value="1"/>
</dbReference>
<sequence>MLRLTLATGNVGLLFRAACLRNAGKTMTQHIIKKNGYSDLHKCQQLTQFVFYRQKYTDSSKYKGGKLAGQRHKAIGTRQEESDDSEEGPLEETNDPTELIDDREYDTVVASAMHVTKRIQNVQHVAIIQPYIKWGPRKSATTPELMLQEAEALVRSLPKWNIELSMKVPVETLDKRQLFGSGKLEELKETLRARQEAGTPLTCVFISKGTLSYGQKLTLEQTFRLPVMDRYSIVVQILRLHAVSMEAKLQVALAELPYIWSQVKDQEGSSKGSGRIFLSDSQRQMLQLRERKLRHELTMIRSHRELLRNRRRQKNFPVVAVVGYTNAGKTSLIKALTEEQSLQPRNQLFATLDVTAHAGLLPCKLEVLYMDTVGFMADIPTGLIECFVATLEDAMLADVIVHVQDMAHENCTEQRAHVERTLRTLMRNGERSLAPERIINVGNKVDLVADPTAVTNKANESSQDSRLHLVSSHTLHGIHELLLEVERRVLQVTGRQRMVIRVPMGGQEVAWLYKNAAVTETAADPSNSERLLVSAVITEAKLQQFRHLFIRNRTAG</sequence>
<dbReference type="InterPro" id="IPR027417">
    <property type="entry name" value="P-loop_NTPase"/>
</dbReference>
<organism evidence="2">
    <name type="scientific">Anopheles atroparvus</name>
    <name type="common">European mosquito</name>
    <dbReference type="NCBI Taxonomy" id="41427"/>
    <lineage>
        <taxon>Eukaryota</taxon>
        <taxon>Metazoa</taxon>
        <taxon>Ecdysozoa</taxon>
        <taxon>Arthropoda</taxon>
        <taxon>Hexapoda</taxon>
        <taxon>Insecta</taxon>
        <taxon>Pterygota</taxon>
        <taxon>Neoptera</taxon>
        <taxon>Endopterygota</taxon>
        <taxon>Diptera</taxon>
        <taxon>Nematocera</taxon>
        <taxon>Culicoidea</taxon>
        <taxon>Culicidae</taxon>
        <taxon>Anophelinae</taxon>
        <taxon>Anopheles</taxon>
    </lineage>
</organism>
<dbReference type="VEuPathDB" id="VectorBase:AATE008793"/>
<dbReference type="GO" id="GO:0005525">
    <property type="term" value="F:GTP binding"/>
    <property type="evidence" value="ECO:0007669"/>
    <property type="project" value="InterPro"/>
</dbReference>
<dbReference type="GO" id="GO:0005737">
    <property type="term" value="C:cytoplasm"/>
    <property type="evidence" value="ECO:0007669"/>
    <property type="project" value="TreeGrafter"/>
</dbReference>